<comment type="caution">
    <text evidence="1">The sequence shown here is derived from an EMBL/GenBank/DDBJ whole genome shotgun (WGS) entry which is preliminary data.</text>
</comment>
<dbReference type="EMBL" id="BFEA01000096">
    <property type="protein sequence ID" value="GBG68143.1"/>
    <property type="molecule type" value="Genomic_DNA"/>
</dbReference>
<evidence type="ECO:0000313" key="2">
    <source>
        <dbReference type="Proteomes" id="UP000265515"/>
    </source>
</evidence>
<protein>
    <recommendedName>
        <fullName evidence="3">Methyltransferase FkbM domain-containing protein</fullName>
    </recommendedName>
</protein>
<dbReference type="AlphaFoldDB" id="A0A388KDX2"/>
<evidence type="ECO:0000313" key="1">
    <source>
        <dbReference type="EMBL" id="GBG68143.1"/>
    </source>
</evidence>
<dbReference type="Gramene" id="GBG68143">
    <property type="protein sequence ID" value="GBG68143"/>
    <property type="gene ID" value="CBR_g2694"/>
</dbReference>
<accession>A0A388KDX2</accession>
<reference evidence="1 2" key="1">
    <citation type="journal article" date="2018" name="Cell">
        <title>The Chara Genome: Secondary Complexity and Implications for Plant Terrestrialization.</title>
        <authorList>
            <person name="Nishiyama T."/>
            <person name="Sakayama H."/>
            <person name="Vries J.D."/>
            <person name="Buschmann H."/>
            <person name="Saint-Marcoux D."/>
            <person name="Ullrich K.K."/>
            <person name="Haas F.B."/>
            <person name="Vanderstraeten L."/>
            <person name="Becker D."/>
            <person name="Lang D."/>
            <person name="Vosolsobe S."/>
            <person name="Rombauts S."/>
            <person name="Wilhelmsson P.K.I."/>
            <person name="Janitza P."/>
            <person name="Kern R."/>
            <person name="Heyl A."/>
            <person name="Rumpler F."/>
            <person name="Villalobos L.I.A.C."/>
            <person name="Clay J.M."/>
            <person name="Skokan R."/>
            <person name="Toyoda A."/>
            <person name="Suzuki Y."/>
            <person name="Kagoshima H."/>
            <person name="Schijlen E."/>
            <person name="Tajeshwar N."/>
            <person name="Catarino B."/>
            <person name="Hetherington A.J."/>
            <person name="Saltykova A."/>
            <person name="Bonnot C."/>
            <person name="Breuninger H."/>
            <person name="Symeonidi A."/>
            <person name="Radhakrishnan G.V."/>
            <person name="Van Nieuwerburgh F."/>
            <person name="Deforce D."/>
            <person name="Chang C."/>
            <person name="Karol K.G."/>
            <person name="Hedrich R."/>
            <person name="Ulvskov P."/>
            <person name="Glockner G."/>
            <person name="Delwiche C.F."/>
            <person name="Petrasek J."/>
            <person name="Van de Peer Y."/>
            <person name="Friml J."/>
            <person name="Beilby M."/>
            <person name="Dolan L."/>
            <person name="Kohara Y."/>
            <person name="Sugano S."/>
            <person name="Fujiyama A."/>
            <person name="Delaux P.-M."/>
            <person name="Quint M."/>
            <person name="TheiBen G."/>
            <person name="Hagemann M."/>
            <person name="Harholt J."/>
            <person name="Dunand C."/>
            <person name="Zachgo S."/>
            <person name="Langdale J."/>
            <person name="Maumus F."/>
            <person name="Straeten D.V.D."/>
            <person name="Gould S.B."/>
            <person name="Rensing S.A."/>
        </authorList>
    </citation>
    <scope>NUCLEOTIDE SEQUENCE [LARGE SCALE GENOMIC DNA]</scope>
    <source>
        <strain evidence="1 2">S276</strain>
    </source>
</reference>
<dbReference type="Proteomes" id="UP000265515">
    <property type="component" value="Unassembled WGS sequence"/>
</dbReference>
<proteinExistence type="predicted"/>
<keyword evidence="2" id="KW-1185">Reference proteome</keyword>
<name>A0A388KDX2_CHABU</name>
<organism evidence="1 2">
    <name type="scientific">Chara braunii</name>
    <name type="common">Braun's stonewort</name>
    <dbReference type="NCBI Taxonomy" id="69332"/>
    <lineage>
        <taxon>Eukaryota</taxon>
        <taxon>Viridiplantae</taxon>
        <taxon>Streptophyta</taxon>
        <taxon>Charophyceae</taxon>
        <taxon>Charales</taxon>
        <taxon>Characeae</taxon>
        <taxon>Chara</taxon>
    </lineage>
</organism>
<dbReference type="SUPFAM" id="SSF53335">
    <property type="entry name" value="S-adenosyl-L-methionine-dependent methyltransferases"/>
    <property type="match status" value="1"/>
</dbReference>
<dbReference type="Gene3D" id="3.40.50.150">
    <property type="entry name" value="Vaccinia Virus protein VP39"/>
    <property type="match status" value="1"/>
</dbReference>
<gene>
    <name evidence="1" type="ORF">CBR_g2694</name>
</gene>
<dbReference type="InterPro" id="IPR029063">
    <property type="entry name" value="SAM-dependent_MTases_sf"/>
</dbReference>
<sequence length="121" mass="13755">MLKGHSNVMPLGFPVANIISLEPSKKNYETLLLNVNGLGNVNPLPAGLWKSMSQLRFVNCTVNGNSWEREWGLQVEEVSNWNEMEAEIIMTGLTVEFLLRLFDLPSFDFAKIDIERSEKEI</sequence>
<evidence type="ECO:0008006" key="3">
    <source>
        <dbReference type="Google" id="ProtNLM"/>
    </source>
</evidence>